<dbReference type="InterPro" id="IPR007627">
    <property type="entry name" value="RNA_pol_sigma70_r2"/>
</dbReference>
<dbReference type="Pfam" id="PF04542">
    <property type="entry name" value="Sigma70_r2"/>
    <property type="match status" value="1"/>
</dbReference>
<feature type="domain" description="RNA polymerase sigma-70 region 2" evidence="5">
    <location>
        <begin position="22"/>
        <end position="88"/>
    </location>
</feature>
<gene>
    <name evidence="7" type="ORF">H9863_09890</name>
</gene>
<dbReference type="CDD" id="cd06171">
    <property type="entry name" value="Sigma70_r4"/>
    <property type="match status" value="1"/>
</dbReference>
<dbReference type="Pfam" id="PF08281">
    <property type="entry name" value="Sigma70_r4_2"/>
    <property type="match status" value="1"/>
</dbReference>
<reference evidence="7" key="1">
    <citation type="journal article" date="2021" name="PeerJ">
        <title>Extensive microbial diversity within the chicken gut microbiome revealed by metagenomics and culture.</title>
        <authorList>
            <person name="Gilroy R."/>
            <person name="Ravi A."/>
            <person name="Getino M."/>
            <person name="Pursley I."/>
            <person name="Horton D.L."/>
            <person name="Alikhan N.F."/>
            <person name="Baker D."/>
            <person name="Gharbi K."/>
            <person name="Hall N."/>
            <person name="Watson M."/>
            <person name="Adriaenssens E.M."/>
            <person name="Foster-Nyarko E."/>
            <person name="Jarju S."/>
            <person name="Secka A."/>
            <person name="Antonio M."/>
            <person name="Oren A."/>
            <person name="Chaudhuri R.R."/>
            <person name="La Ragione R."/>
            <person name="Hildebrand F."/>
            <person name="Pallen M.J."/>
        </authorList>
    </citation>
    <scope>NUCLEOTIDE SEQUENCE</scope>
    <source>
        <strain evidence="7">23274</strain>
    </source>
</reference>
<comment type="caution">
    <text evidence="7">The sequence shown here is derived from an EMBL/GenBank/DDBJ whole genome shotgun (WGS) entry which is preliminary data.</text>
</comment>
<dbReference type="PANTHER" id="PTHR43133">
    <property type="entry name" value="RNA POLYMERASE ECF-TYPE SIGMA FACTO"/>
    <property type="match status" value="1"/>
</dbReference>
<evidence type="ECO:0000256" key="1">
    <source>
        <dbReference type="ARBA" id="ARBA00010641"/>
    </source>
</evidence>
<comment type="similarity">
    <text evidence="1">Belongs to the sigma-70 factor family. ECF subfamily.</text>
</comment>
<dbReference type="Gene3D" id="1.10.1740.10">
    <property type="match status" value="1"/>
</dbReference>
<evidence type="ECO:0000256" key="3">
    <source>
        <dbReference type="ARBA" id="ARBA00023082"/>
    </source>
</evidence>
<dbReference type="InterPro" id="IPR013324">
    <property type="entry name" value="RNA_pol_sigma_r3/r4-like"/>
</dbReference>
<dbReference type="Gene3D" id="1.10.10.10">
    <property type="entry name" value="Winged helix-like DNA-binding domain superfamily/Winged helix DNA-binding domain"/>
    <property type="match status" value="1"/>
</dbReference>
<evidence type="ECO:0000256" key="4">
    <source>
        <dbReference type="ARBA" id="ARBA00023163"/>
    </source>
</evidence>
<keyword evidence="3" id="KW-0731">Sigma factor</keyword>
<dbReference type="GO" id="GO:0003677">
    <property type="term" value="F:DNA binding"/>
    <property type="evidence" value="ECO:0007669"/>
    <property type="project" value="InterPro"/>
</dbReference>
<evidence type="ECO:0000313" key="8">
    <source>
        <dbReference type="Proteomes" id="UP000824202"/>
    </source>
</evidence>
<protein>
    <submittedName>
        <fullName evidence="7">Sigma-70 family RNA polymerase sigma factor</fullName>
    </submittedName>
</protein>
<dbReference type="InterPro" id="IPR039425">
    <property type="entry name" value="RNA_pol_sigma-70-like"/>
</dbReference>
<dbReference type="PANTHER" id="PTHR43133:SF46">
    <property type="entry name" value="RNA POLYMERASE SIGMA-70 FACTOR ECF SUBFAMILY"/>
    <property type="match status" value="1"/>
</dbReference>
<proteinExistence type="inferred from homology"/>
<dbReference type="InterPro" id="IPR036388">
    <property type="entry name" value="WH-like_DNA-bd_sf"/>
</dbReference>
<sequence>MNISDVILKLLEKDEERAFQLLFEHYYDSLLLYSFRILNNLEAAEDVIQDCFGILWDTKRLRGFKGDLDCFLFAMVKKRSYLFLRDRKPKCTLDELTVDIPDIPASFQEEEGEIELLYRTIGKLPEKCKQVFLMACLDDKTYQEIAETLGVSINTVKTQMKYALKFLRDNLQEDDFCSILVLLTKKV</sequence>
<dbReference type="InterPro" id="IPR014284">
    <property type="entry name" value="RNA_pol_sigma-70_dom"/>
</dbReference>
<keyword evidence="4" id="KW-0804">Transcription</keyword>
<dbReference type="NCBIfam" id="TIGR02937">
    <property type="entry name" value="sigma70-ECF"/>
    <property type="match status" value="1"/>
</dbReference>
<dbReference type="SUPFAM" id="SSF88659">
    <property type="entry name" value="Sigma3 and sigma4 domains of RNA polymerase sigma factors"/>
    <property type="match status" value="1"/>
</dbReference>
<dbReference type="Proteomes" id="UP000824202">
    <property type="component" value="Unassembled WGS sequence"/>
</dbReference>
<dbReference type="EMBL" id="DXFT01000194">
    <property type="protein sequence ID" value="HIX04406.1"/>
    <property type="molecule type" value="Genomic_DNA"/>
</dbReference>
<dbReference type="InterPro" id="IPR013325">
    <property type="entry name" value="RNA_pol_sigma_r2"/>
</dbReference>
<dbReference type="InterPro" id="IPR013249">
    <property type="entry name" value="RNA_pol_sigma70_r4_t2"/>
</dbReference>
<evidence type="ECO:0000313" key="7">
    <source>
        <dbReference type="EMBL" id="HIX04406.1"/>
    </source>
</evidence>
<name>A0A9D2ACG8_9BACT</name>
<dbReference type="AlphaFoldDB" id="A0A9D2ACG8"/>
<reference evidence="7" key="2">
    <citation type="submission" date="2021-04" db="EMBL/GenBank/DDBJ databases">
        <authorList>
            <person name="Gilroy R."/>
        </authorList>
    </citation>
    <scope>NUCLEOTIDE SEQUENCE</scope>
    <source>
        <strain evidence="7">23274</strain>
    </source>
</reference>
<dbReference type="SUPFAM" id="SSF88946">
    <property type="entry name" value="Sigma2 domain of RNA polymerase sigma factors"/>
    <property type="match status" value="1"/>
</dbReference>
<feature type="domain" description="RNA polymerase sigma factor 70 region 4 type 2" evidence="6">
    <location>
        <begin position="115"/>
        <end position="167"/>
    </location>
</feature>
<evidence type="ECO:0000256" key="2">
    <source>
        <dbReference type="ARBA" id="ARBA00023015"/>
    </source>
</evidence>
<dbReference type="GO" id="GO:0006352">
    <property type="term" value="P:DNA-templated transcription initiation"/>
    <property type="evidence" value="ECO:0007669"/>
    <property type="project" value="InterPro"/>
</dbReference>
<accession>A0A9D2ACG8</accession>
<dbReference type="GO" id="GO:0016987">
    <property type="term" value="F:sigma factor activity"/>
    <property type="evidence" value="ECO:0007669"/>
    <property type="project" value="UniProtKB-KW"/>
</dbReference>
<evidence type="ECO:0000259" key="6">
    <source>
        <dbReference type="Pfam" id="PF08281"/>
    </source>
</evidence>
<keyword evidence="2" id="KW-0805">Transcription regulation</keyword>
<evidence type="ECO:0000259" key="5">
    <source>
        <dbReference type="Pfam" id="PF04542"/>
    </source>
</evidence>
<organism evidence="7 8">
    <name type="scientific">Candidatus Odoribacter faecigallinarum</name>
    <dbReference type="NCBI Taxonomy" id="2838706"/>
    <lineage>
        <taxon>Bacteria</taxon>
        <taxon>Pseudomonadati</taxon>
        <taxon>Bacteroidota</taxon>
        <taxon>Bacteroidia</taxon>
        <taxon>Bacteroidales</taxon>
        <taxon>Odoribacteraceae</taxon>
        <taxon>Odoribacter</taxon>
    </lineage>
</organism>